<dbReference type="PANTHER" id="PTHR18934">
    <property type="entry name" value="ATP-DEPENDENT RNA HELICASE"/>
    <property type="match status" value="1"/>
</dbReference>
<dbReference type="InterPro" id="IPR003593">
    <property type="entry name" value="AAA+_ATPase"/>
</dbReference>
<organism evidence="8 9">
    <name type="scientific">Kipferlia bialata</name>
    <dbReference type="NCBI Taxonomy" id="797122"/>
    <lineage>
        <taxon>Eukaryota</taxon>
        <taxon>Metamonada</taxon>
        <taxon>Carpediemonas-like organisms</taxon>
        <taxon>Kipferlia</taxon>
    </lineage>
</organism>
<dbReference type="Gene3D" id="3.40.50.300">
    <property type="entry name" value="P-loop containing nucleotide triphosphate hydrolases"/>
    <property type="match status" value="3"/>
</dbReference>
<evidence type="ECO:0000313" key="9">
    <source>
        <dbReference type="Proteomes" id="UP000265618"/>
    </source>
</evidence>
<dbReference type="EMBL" id="BDIP01001725">
    <property type="protein sequence ID" value="GIQ85013.1"/>
    <property type="molecule type" value="Genomic_DNA"/>
</dbReference>
<dbReference type="GO" id="GO:0005730">
    <property type="term" value="C:nucleolus"/>
    <property type="evidence" value="ECO:0007669"/>
    <property type="project" value="TreeGrafter"/>
</dbReference>
<dbReference type="InterPro" id="IPR014001">
    <property type="entry name" value="Helicase_ATP-bd"/>
</dbReference>
<dbReference type="PANTHER" id="PTHR18934:SF118">
    <property type="entry name" value="ATP-DEPENDENT RNA HELICASE DHX33"/>
    <property type="match status" value="1"/>
</dbReference>
<dbReference type="AlphaFoldDB" id="A0A9K3CZ80"/>
<dbReference type="SMART" id="SM00382">
    <property type="entry name" value="AAA"/>
    <property type="match status" value="1"/>
</dbReference>
<evidence type="ECO:0000313" key="8">
    <source>
        <dbReference type="EMBL" id="GIQ85013.1"/>
    </source>
</evidence>
<comment type="caution">
    <text evidence="8">The sequence shown here is derived from an EMBL/GenBank/DDBJ whole genome shotgun (WGS) entry which is preliminary data.</text>
</comment>
<evidence type="ECO:0000256" key="5">
    <source>
        <dbReference type="SAM" id="MobiDB-lite"/>
    </source>
</evidence>
<evidence type="ECO:0000256" key="4">
    <source>
        <dbReference type="ARBA" id="ARBA00047984"/>
    </source>
</evidence>
<feature type="compositionally biased region" description="Acidic residues" evidence="5">
    <location>
        <begin position="110"/>
        <end position="124"/>
    </location>
</feature>
<dbReference type="CDD" id="cd18791">
    <property type="entry name" value="SF2_C_RHA"/>
    <property type="match status" value="1"/>
</dbReference>
<evidence type="ECO:0000259" key="6">
    <source>
        <dbReference type="PROSITE" id="PS51192"/>
    </source>
</evidence>
<dbReference type="InterPro" id="IPR027417">
    <property type="entry name" value="P-loop_NTPase"/>
</dbReference>
<evidence type="ECO:0000256" key="2">
    <source>
        <dbReference type="ARBA" id="ARBA00022801"/>
    </source>
</evidence>
<dbReference type="PROSITE" id="PS51194">
    <property type="entry name" value="HELICASE_CTER"/>
    <property type="match status" value="1"/>
</dbReference>
<keyword evidence="3" id="KW-0347">Helicase</keyword>
<dbReference type="EC" id="3.6.4.13" evidence="1"/>
<keyword evidence="3" id="KW-0067">ATP-binding</keyword>
<sequence length="441" mass="48848">NLAVVQRRLGKDRRELPTWSLKDQLVDVILNGSDDVVVIVGETGSGKTTQIPQFLLDADHTLNIACTQPRRVAAQTVAARVAAERGCPVGGEIGYSVRFDSKVDLYVPEEVEGEGEGEGEEQWQEEQGAGDTDMAQSGKGYWGRADGEREYGHVMLDEEPAPAPAEEEWHGNNGYEGQEEEEEDAPIDWGRTRLTYMTDGMLLREAIADPCINKYDIIFLDEAHERTVNTDVALGLLRRLLTGTQRTRPLRIVIMSATLEASPIAAFFNTNSVILIKGRQFPVSHHFVSQPEEDYCDAMVNTILTLHVENPYTLTPERPNGDVILGFLSGQSEIENVHHSLKQRMKNAPKGTQPLEIVPLYAQLSAEEQMRAFSTPGKGRKGKKGAEVEEGEGEHRRRVVLATNIAETSLTIPGVRFVVDTGVVKQRFFNPSTLSETLEVD</sequence>
<protein>
    <recommendedName>
        <fullName evidence="1">RNA helicase</fullName>
        <ecNumber evidence="1">3.6.4.13</ecNumber>
    </recommendedName>
</protein>
<keyword evidence="2" id="KW-0378">Hydrolase</keyword>
<feature type="region of interest" description="Disordered" evidence="5">
    <location>
        <begin position="110"/>
        <end position="143"/>
    </location>
</feature>
<dbReference type="GO" id="GO:0003724">
    <property type="term" value="F:RNA helicase activity"/>
    <property type="evidence" value="ECO:0007669"/>
    <property type="project" value="UniProtKB-EC"/>
</dbReference>
<feature type="domain" description="Helicase ATP-binding" evidence="6">
    <location>
        <begin position="28"/>
        <end position="277"/>
    </location>
</feature>
<feature type="region of interest" description="Disordered" evidence="5">
    <location>
        <begin position="161"/>
        <end position="187"/>
    </location>
</feature>
<dbReference type="SUPFAM" id="SSF52540">
    <property type="entry name" value="P-loop containing nucleoside triphosphate hydrolases"/>
    <property type="match status" value="1"/>
</dbReference>
<name>A0A9K3CZ80_9EUKA</name>
<reference evidence="8 9" key="1">
    <citation type="journal article" date="2018" name="PLoS ONE">
        <title>The draft genome of Kipferlia bialata reveals reductive genome evolution in fornicate parasites.</title>
        <authorList>
            <person name="Tanifuji G."/>
            <person name="Takabayashi S."/>
            <person name="Kume K."/>
            <person name="Takagi M."/>
            <person name="Nakayama T."/>
            <person name="Kamikawa R."/>
            <person name="Inagaki Y."/>
            <person name="Hashimoto T."/>
        </authorList>
    </citation>
    <scope>NUCLEOTIDE SEQUENCE [LARGE SCALE GENOMIC DNA]</scope>
    <source>
        <strain evidence="8">NY0173</strain>
    </source>
</reference>
<evidence type="ECO:0000259" key="7">
    <source>
        <dbReference type="PROSITE" id="PS51194"/>
    </source>
</evidence>
<dbReference type="CDD" id="cd17917">
    <property type="entry name" value="DEXHc_RHA-like"/>
    <property type="match status" value="1"/>
</dbReference>
<dbReference type="GO" id="GO:0016787">
    <property type="term" value="F:hydrolase activity"/>
    <property type="evidence" value="ECO:0007669"/>
    <property type="project" value="UniProtKB-KW"/>
</dbReference>
<dbReference type="SMART" id="SM00487">
    <property type="entry name" value="DEXDc"/>
    <property type="match status" value="1"/>
</dbReference>
<dbReference type="GO" id="GO:0045943">
    <property type="term" value="P:positive regulation of transcription by RNA polymerase I"/>
    <property type="evidence" value="ECO:0007669"/>
    <property type="project" value="TreeGrafter"/>
</dbReference>
<accession>A0A9K3CZ80</accession>
<dbReference type="PROSITE" id="PS51192">
    <property type="entry name" value="HELICASE_ATP_BIND_1"/>
    <property type="match status" value="1"/>
</dbReference>
<feature type="region of interest" description="Disordered" evidence="5">
    <location>
        <begin position="374"/>
        <end position="395"/>
    </location>
</feature>
<feature type="compositionally biased region" description="Acidic residues" evidence="5">
    <location>
        <begin position="177"/>
        <end position="186"/>
    </location>
</feature>
<proteinExistence type="predicted"/>
<comment type="catalytic activity">
    <reaction evidence="4">
        <text>ATP + H2O = ADP + phosphate + H(+)</text>
        <dbReference type="Rhea" id="RHEA:13065"/>
        <dbReference type="ChEBI" id="CHEBI:15377"/>
        <dbReference type="ChEBI" id="CHEBI:15378"/>
        <dbReference type="ChEBI" id="CHEBI:30616"/>
        <dbReference type="ChEBI" id="CHEBI:43474"/>
        <dbReference type="ChEBI" id="CHEBI:456216"/>
        <dbReference type="EC" id="3.6.4.13"/>
    </reaction>
</comment>
<dbReference type="Proteomes" id="UP000265618">
    <property type="component" value="Unassembled WGS sequence"/>
</dbReference>
<keyword evidence="9" id="KW-1185">Reference proteome</keyword>
<keyword evidence="3" id="KW-0547">Nucleotide-binding</keyword>
<evidence type="ECO:0000256" key="3">
    <source>
        <dbReference type="ARBA" id="ARBA00022806"/>
    </source>
</evidence>
<dbReference type="GO" id="GO:0003725">
    <property type="term" value="F:double-stranded RNA binding"/>
    <property type="evidence" value="ECO:0007669"/>
    <property type="project" value="TreeGrafter"/>
</dbReference>
<dbReference type="InterPro" id="IPR001650">
    <property type="entry name" value="Helicase_C-like"/>
</dbReference>
<gene>
    <name evidence="8" type="ORF">KIPB_006618</name>
</gene>
<feature type="non-terminal residue" evidence="8">
    <location>
        <position position="1"/>
    </location>
</feature>
<feature type="domain" description="Helicase C-terminal" evidence="7">
    <location>
        <begin position="307"/>
        <end position="441"/>
    </location>
</feature>
<evidence type="ECO:0000256" key="1">
    <source>
        <dbReference type="ARBA" id="ARBA00012552"/>
    </source>
</evidence>